<evidence type="ECO:0000256" key="1">
    <source>
        <dbReference type="SAM" id="MobiDB-lite"/>
    </source>
</evidence>
<feature type="domain" description="RNase H type-1" evidence="2">
    <location>
        <begin position="415"/>
        <end position="528"/>
    </location>
</feature>
<feature type="domain" description="AIPP2-like SPOC-like" evidence="3">
    <location>
        <begin position="64"/>
        <end position="119"/>
    </location>
</feature>
<accession>A0A6A3BG23</accession>
<dbReference type="Pfam" id="PF13456">
    <property type="entry name" value="RVT_3"/>
    <property type="match status" value="1"/>
</dbReference>
<name>A0A6A3BG23_HIBSY</name>
<keyword evidence="5" id="KW-1185">Reference proteome</keyword>
<dbReference type="InterPro" id="IPR044730">
    <property type="entry name" value="RNase_H-like_dom_plant"/>
</dbReference>
<dbReference type="Proteomes" id="UP000436088">
    <property type="component" value="Unassembled WGS sequence"/>
</dbReference>
<dbReference type="EMBL" id="VEPZ02000855">
    <property type="protein sequence ID" value="KAE8716016.1"/>
    <property type="molecule type" value="Genomic_DNA"/>
</dbReference>
<reference evidence="4" key="1">
    <citation type="submission" date="2019-09" db="EMBL/GenBank/DDBJ databases">
        <title>Draft genome information of white flower Hibiscus syriacus.</title>
        <authorList>
            <person name="Kim Y.-M."/>
        </authorList>
    </citation>
    <scope>NUCLEOTIDE SEQUENCE [LARGE SCALE GENOMIC DNA]</scope>
    <source>
        <strain evidence="4">YM2019G1</strain>
    </source>
</reference>
<organism evidence="4 5">
    <name type="scientific">Hibiscus syriacus</name>
    <name type="common">Rose of Sharon</name>
    <dbReference type="NCBI Taxonomy" id="106335"/>
    <lineage>
        <taxon>Eukaryota</taxon>
        <taxon>Viridiplantae</taxon>
        <taxon>Streptophyta</taxon>
        <taxon>Embryophyta</taxon>
        <taxon>Tracheophyta</taxon>
        <taxon>Spermatophyta</taxon>
        <taxon>Magnoliopsida</taxon>
        <taxon>eudicotyledons</taxon>
        <taxon>Gunneridae</taxon>
        <taxon>Pentapetalae</taxon>
        <taxon>rosids</taxon>
        <taxon>malvids</taxon>
        <taxon>Malvales</taxon>
        <taxon>Malvaceae</taxon>
        <taxon>Malvoideae</taxon>
        <taxon>Hibiscus</taxon>
    </lineage>
</organism>
<dbReference type="InterPro" id="IPR053151">
    <property type="entry name" value="RNase_H-like"/>
</dbReference>
<gene>
    <name evidence="4" type="ORF">F3Y22_tig00110156pilonHSYRG00206</name>
</gene>
<evidence type="ECO:0000259" key="2">
    <source>
        <dbReference type="Pfam" id="PF13456"/>
    </source>
</evidence>
<sequence length="560" mass="62232">MRPYSMQFAFRGGFKFPNTADLGEYFGGFLARPPCRVHRKAYKFSKKMPPVLQRITWKGLLQHFSRDYNKLFELMGMENSVMISYIGDMELLIFTSKQLHGDSRDVFTRSKMDFFGGVFCRAKENRVKVHDKLPSLVSYTHDDSNANTDSSEASDMDIDMIGGKIVGIPDMVLSNVSKLEFNKQAAKETPVSITDGKFSTFLGDLNSKVQLISPESKQECCIESDLPSKSTEKINNEFPVQPPSDSSLGRLPGSIVETNMFPGFDKSKIDSSDRASKGKYVPSLQRSQNQHQVSAYHSINDPSAACHPLCMLGEGREFGSEVKAKLHEDEKPFKRREHGKDESQIAGSMVKIEVQEVVNDCTAACPSLLLNTTLFASNMVRLSVAGRSLGKPGAARVAGLIRDESGRWIPGSLGKTGAARVAGLIRDESGRWIVGYNLNLVVCNSLAVDLCALYQGIKFTWDRGYKKVRVESDSDAAVRSLKKAPSHQNPNRALIESCRVLIKGEWDCKVYNIRREVNLCAEWLATHADGCQLGLSVINLPPLELIPHLEDDFKRVGQIC</sequence>
<dbReference type="InterPro" id="IPR056280">
    <property type="entry name" value="AIPP2-like_SPOC"/>
</dbReference>
<dbReference type="GO" id="GO:0004523">
    <property type="term" value="F:RNA-DNA hybrid ribonuclease activity"/>
    <property type="evidence" value="ECO:0007669"/>
    <property type="project" value="InterPro"/>
</dbReference>
<comment type="caution">
    <text evidence="4">The sequence shown here is derived from an EMBL/GenBank/DDBJ whole genome shotgun (WGS) entry which is preliminary data.</text>
</comment>
<protein>
    <submittedName>
        <fullName evidence="4">Uncharacterized protein</fullName>
    </submittedName>
</protein>
<dbReference type="Gene3D" id="3.30.420.10">
    <property type="entry name" value="Ribonuclease H-like superfamily/Ribonuclease H"/>
    <property type="match status" value="1"/>
</dbReference>
<dbReference type="CDD" id="cd06222">
    <property type="entry name" value="RNase_H_like"/>
    <property type="match status" value="1"/>
</dbReference>
<dbReference type="Pfam" id="PF23121">
    <property type="entry name" value="SPOC_AIPP2"/>
    <property type="match status" value="1"/>
</dbReference>
<proteinExistence type="predicted"/>
<evidence type="ECO:0000313" key="5">
    <source>
        <dbReference type="Proteomes" id="UP000436088"/>
    </source>
</evidence>
<dbReference type="InterPro" id="IPR012337">
    <property type="entry name" value="RNaseH-like_sf"/>
</dbReference>
<evidence type="ECO:0000259" key="3">
    <source>
        <dbReference type="Pfam" id="PF23121"/>
    </source>
</evidence>
<dbReference type="AlphaFoldDB" id="A0A6A3BG23"/>
<dbReference type="SUPFAM" id="SSF53098">
    <property type="entry name" value="Ribonuclease H-like"/>
    <property type="match status" value="1"/>
</dbReference>
<feature type="region of interest" description="Disordered" evidence="1">
    <location>
        <begin position="265"/>
        <end position="287"/>
    </location>
</feature>
<dbReference type="PANTHER" id="PTHR47723">
    <property type="entry name" value="OS05G0353850 PROTEIN"/>
    <property type="match status" value="1"/>
</dbReference>
<dbReference type="PANTHER" id="PTHR47723:SF19">
    <property type="entry name" value="POLYNUCLEOTIDYL TRANSFERASE, RIBONUCLEASE H-LIKE SUPERFAMILY PROTEIN"/>
    <property type="match status" value="1"/>
</dbReference>
<feature type="compositionally biased region" description="Basic and acidic residues" evidence="1">
    <location>
        <begin position="265"/>
        <end position="276"/>
    </location>
</feature>
<evidence type="ECO:0000313" key="4">
    <source>
        <dbReference type="EMBL" id="KAE8716016.1"/>
    </source>
</evidence>
<dbReference type="InterPro" id="IPR036397">
    <property type="entry name" value="RNaseH_sf"/>
</dbReference>
<dbReference type="InterPro" id="IPR002156">
    <property type="entry name" value="RNaseH_domain"/>
</dbReference>
<dbReference type="GO" id="GO:0003676">
    <property type="term" value="F:nucleic acid binding"/>
    <property type="evidence" value="ECO:0007669"/>
    <property type="project" value="InterPro"/>
</dbReference>